<reference evidence="2" key="1">
    <citation type="submission" date="2016-09" db="EMBL/GenBank/DDBJ databases">
        <authorList>
            <person name="Varghese N."/>
            <person name="Submissions S."/>
        </authorList>
    </citation>
    <scope>NUCLEOTIDE SEQUENCE [LARGE SCALE GENOMIC DNA]</scope>
    <source>
        <strain evidence="2">ANC 4422</strain>
    </source>
</reference>
<dbReference type="GO" id="GO:0006355">
    <property type="term" value="P:regulation of DNA-templated transcription"/>
    <property type="evidence" value="ECO:0007669"/>
    <property type="project" value="InterPro"/>
</dbReference>
<proteinExistence type="predicted"/>
<name>A0A1G6JNI0_9GAMM</name>
<evidence type="ECO:0000313" key="2">
    <source>
        <dbReference type="Proteomes" id="UP000242501"/>
    </source>
</evidence>
<dbReference type="InterPro" id="IPR010985">
    <property type="entry name" value="Ribbon_hlx_hlx"/>
</dbReference>
<keyword evidence="2" id="KW-1185">Reference proteome</keyword>
<accession>A0A1G6JNI0</accession>
<dbReference type="OrthoDB" id="8690295at2"/>
<dbReference type="RefSeq" id="WP_092749674.1">
    <property type="nucleotide sequence ID" value="NZ_FMYL01000012.1"/>
</dbReference>
<protein>
    <recommendedName>
        <fullName evidence="3">ParG protein</fullName>
    </recommendedName>
</protein>
<dbReference type="STRING" id="1219383.SAMN05421733_1122"/>
<dbReference type="Proteomes" id="UP000242501">
    <property type="component" value="Unassembled WGS sequence"/>
</dbReference>
<sequence length="68" mass="7837">MSSLKAGRPSRSVGAKELQLQDIKDHTKKVRVNFDLDEDLHAELKMYAFKNKKSVKQILVEQIELLVK</sequence>
<dbReference type="Gene3D" id="1.10.1220.10">
    <property type="entry name" value="Met repressor-like"/>
    <property type="match status" value="1"/>
</dbReference>
<evidence type="ECO:0000313" key="1">
    <source>
        <dbReference type="EMBL" id="SDC20247.1"/>
    </source>
</evidence>
<dbReference type="AlphaFoldDB" id="A0A1G6JNI0"/>
<organism evidence="1 2">
    <name type="scientific">Acinetobacter boissieri</name>
    <dbReference type="NCBI Taxonomy" id="1219383"/>
    <lineage>
        <taxon>Bacteria</taxon>
        <taxon>Pseudomonadati</taxon>
        <taxon>Pseudomonadota</taxon>
        <taxon>Gammaproteobacteria</taxon>
        <taxon>Moraxellales</taxon>
        <taxon>Moraxellaceae</taxon>
        <taxon>Acinetobacter</taxon>
    </lineage>
</organism>
<evidence type="ECO:0008006" key="3">
    <source>
        <dbReference type="Google" id="ProtNLM"/>
    </source>
</evidence>
<dbReference type="SUPFAM" id="SSF47598">
    <property type="entry name" value="Ribbon-helix-helix"/>
    <property type="match status" value="1"/>
</dbReference>
<dbReference type="EMBL" id="FMYL01000012">
    <property type="protein sequence ID" value="SDC20247.1"/>
    <property type="molecule type" value="Genomic_DNA"/>
</dbReference>
<dbReference type="InterPro" id="IPR013321">
    <property type="entry name" value="Arc_rbn_hlx_hlx"/>
</dbReference>
<gene>
    <name evidence="1" type="ORF">SAMN05421733_1122</name>
</gene>